<evidence type="ECO:0000256" key="4">
    <source>
        <dbReference type="ARBA" id="ARBA00008392"/>
    </source>
</evidence>
<accession>A0A8T0IN10</accession>
<dbReference type="GO" id="GO:0005783">
    <property type="term" value="C:endoplasmic reticulum"/>
    <property type="evidence" value="ECO:0007669"/>
    <property type="project" value="TreeGrafter"/>
</dbReference>
<keyword evidence="6" id="KW-0808">Transferase</keyword>
<dbReference type="SUPFAM" id="SSF53383">
    <property type="entry name" value="PLP-dependent transferases"/>
    <property type="match status" value="1"/>
</dbReference>
<dbReference type="AlphaFoldDB" id="A0A8T0IN10"/>
<dbReference type="EMBL" id="CM026423">
    <property type="protein sequence ID" value="KAG0584221.1"/>
    <property type="molecule type" value="Genomic_DNA"/>
</dbReference>
<protein>
    <recommendedName>
        <fullName evidence="5">serine C-palmitoyltransferase</fullName>
        <ecNumber evidence="5">2.3.1.50</ecNumber>
    </recommendedName>
</protein>
<dbReference type="Pfam" id="PF00155">
    <property type="entry name" value="Aminotran_1_2"/>
    <property type="match status" value="1"/>
</dbReference>
<keyword evidence="8" id="KW-0746">Sphingolipid metabolism</keyword>
<dbReference type="GO" id="GO:0004758">
    <property type="term" value="F:serine C-palmitoyltransferase activity"/>
    <property type="evidence" value="ECO:0007669"/>
    <property type="project" value="TreeGrafter"/>
</dbReference>
<evidence type="ECO:0000256" key="3">
    <source>
        <dbReference type="ARBA" id="ARBA00004991"/>
    </source>
</evidence>
<dbReference type="GO" id="GO:0030170">
    <property type="term" value="F:pyridoxal phosphate binding"/>
    <property type="evidence" value="ECO:0007669"/>
    <property type="project" value="InterPro"/>
</dbReference>
<feature type="domain" description="Aminotransferase class I/classII large" evidence="11">
    <location>
        <begin position="21"/>
        <end position="107"/>
    </location>
</feature>
<dbReference type="InterPro" id="IPR050087">
    <property type="entry name" value="AON_synthase_class-II"/>
</dbReference>
<dbReference type="Gene3D" id="3.40.640.10">
    <property type="entry name" value="Type I PLP-dependent aspartate aminotransferase-like (Major domain)"/>
    <property type="match status" value="1"/>
</dbReference>
<comment type="similarity">
    <text evidence="4">Belongs to the class-II pyridoxal-phosphate-dependent aminotransferase family.</text>
</comment>
<comment type="pathway">
    <text evidence="3">Sphingolipid metabolism.</text>
</comment>
<evidence type="ECO:0000256" key="10">
    <source>
        <dbReference type="ARBA" id="ARBA00023315"/>
    </source>
</evidence>
<keyword evidence="10" id="KW-0012">Acyltransferase</keyword>
<keyword evidence="13" id="KW-1185">Reference proteome</keyword>
<dbReference type="PANTHER" id="PTHR13693">
    <property type="entry name" value="CLASS II AMINOTRANSFERASE/8-AMINO-7-OXONONANOATE SYNTHASE"/>
    <property type="match status" value="1"/>
</dbReference>
<evidence type="ECO:0000256" key="2">
    <source>
        <dbReference type="ARBA" id="ARBA00004760"/>
    </source>
</evidence>
<proteinExistence type="inferred from homology"/>
<evidence type="ECO:0000256" key="1">
    <source>
        <dbReference type="ARBA" id="ARBA00001933"/>
    </source>
</evidence>
<evidence type="ECO:0000256" key="9">
    <source>
        <dbReference type="ARBA" id="ARBA00023098"/>
    </source>
</evidence>
<comment type="caution">
    <text evidence="12">The sequence shown here is derived from an EMBL/GenBank/DDBJ whole genome shotgun (WGS) entry which is preliminary data.</text>
</comment>
<evidence type="ECO:0000256" key="8">
    <source>
        <dbReference type="ARBA" id="ARBA00022919"/>
    </source>
</evidence>
<organism evidence="12 13">
    <name type="scientific">Ceratodon purpureus</name>
    <name type="common">Fire moss</name>
    <name type="synonym">Dicranum purpureum</name>
    <dbReference type="NCBI Taxonomy" id="3225"/>
    <lineage>
        <taxon>Eukaryota</taxon>
        <taxon>Viridiplantae</taxon>
        <taxon>Streptophyta</taxon>
        <taxon>Embryophyta</taxon>
        <taxon>Bryophyta</taxon>
        <taxon>Bryophytina</taxon>
        <taxon>Bryopsida</taxon>
        <taxon>Dicranidae</taxon>
        <taxon>Pseudoditrichales</taxon>
        <taxon>Ditrichaceae</taxon>
        <taxon>Ceratodon</taxon>
    </lineage>
</organism>
<evidence type="ECO:0000313" key="13">
    <source>
        <dbReference type="Proteomes" id="UP000822688"/>
    </source>
</evidence>
<sequence length="121" mass="14293">MHIPEFKMCMRLRDDGVNWSLQNGLYLSRSKIKFFKHNDMKDLKAILEEVRKEDKRKKKPLNRRFIVVEAIYQNSGQMVPLDELVRLKEEYKFRVLVDESNTLGVLGKTGRGISEHFNIPV</sequence>
<dbReference type="Proteomes" id="UP000822688">
    <property type="component" value="Chromosome 3"/>
</dbReference>
<dbReference type="GO" id="GO:0046512">
    <property type="term" value="P:sphingosine biosynthetic process"/>
    <property type="evidence" value="ECO:0007669"/>
    <property type="project" value="TreeGrafter"/>
</dbReference>
<gene>
    <name evidence="12" type="ORF">KC19_3G194500</name>
</gene>
<comment type="pathway">
    <text evidence="2">Lipid metabolism; sphingolipid metabolism.</text>
</comment>
<reference evidence="12" key="1">
    <citation type="submission" date="2020-06" db="EMBL/GenBank/DDBJ databases">
        <title>WGS assembly of Ceratodon purpureus strain R40.</title>
        <authorList>
            <person name="Carey S.B."/>
            <person name="Jenkins J."/>
            <person name="Shu S."/>
            <person name="Lovell J.T."/>
            <person name="Sreedasyam A."/>
            <person name="Maumus F."/>
            <person name="Tiley G.P."/>
            <person name="Fernandez-Pozo N."/>
            <person name="Barry K."/>
            <person name="Chen C."/>
            <person name="Wang M."/>
            <person name="Lipzen A."/>
            <person name="Daum C."/>
            <person name="Saski C.A."/>
            <person name="Payton A.C."/>
            <person name="Mcbreen J.C."/>
            <person name="Conrad R.E."/>
            <person name="Kollar L.M."/>
            <person name="Olsson S."/>
            <person name="Huttunen S."/>
            <person name="Landis J.B."/>
            <person name="Wickett N.J."/>
            <person name="Johnson M.G."/>
            <person name="Rensing S.A."/>
            <person name="Grimwood J."/>
            <person name="Schmutz J."/>
            <person name="Mcdaniel S.F."/>
        </authorList>
    </citation>
    <scope>NUCLEOTIDE SEQUENCE</scope>
    <source>
        <strain evidence="12">R40</strain>
    </source>
</reference>
<keyword evidence="7" id="KW-0663">Pyridoxal phosphate</keyword>
<dbReference type="InterPro" id="IPR015424">
    <property type="entry name" value="PyrdxlP-dep_Trfase"/>
</dbReference>
<comment type="cofactor">
    <cofactor evidence="1">
        <name>pyridoxal 5'-phosphate</name>
        <dbReference type="ChEBI" id="CHEBI:597326"/>
    </cofactor>
</comment>
<evidence type="ECO:0000259" key="11">
    <source>
        <dbReference type="Pfam" id="PF00155"/>
    </source>
</evidence>
<dbReference type="InterPro" id="IPR015421">
    <property type="entry name" value="PyrdxlP-dep_Trfase_major"/>
</dbReference>
<dbReference type="GO" id="GO:0016020">
    <property type="term" value="C:membrane"/>
    <property type="evidence" value="ECO:0007669"/>
    <property type="project" value="GOC"/>
</dbReference>
<dbReference type="EC" id="2.3.1.50" evidence="5"/>
<evidence type="ECO:0000313" key="12">
    <source>
        <dbReference type="EMBL" id="KAG0584221.1"/>
    </source>
</evidence>
<evidence type="ECO:0000256" key="6">
    <source>
        <dbReference type="ARBA" id="ARBA00022679"/>
    </source>
</evidence>
<evidence type="ECO:0000256" key="5">
    <source>
        <dbReference type="ARBA" id="ARBA00013220"/>
    </source>
</evidence>
<name>A0A8T0IN10_CERPU</name>
<dbReference type="InterPro" id="IPR004839">
    <property type="entry name" value="Aminotransferase_I/II_large"/>
</dbReference>
<dbReference type="PANTHER" id="PTHR13693:SF2">
    <property type="entry name" value="SERINE PALMITOYLTRANSFERASE 1"/>
    <property type="match status" value="1"/>
</dbReference>
<keyword evidence="9" id="KW-0443">Lipid metabolism</keyword>
<dbReference type="GO" id="GO:0046513">
    <property type="term" value="P:ceramide biosynthetic process"/>
    <property type="evidence" value="ECO:0007669"/>
    <property type="project" value="TreeGrafter"/>
</dbReference>
<evidence type="ECO:0000256" key="7">
    <source>
        <dbReference type="ARBA" id="ARBA00022898"/>
    </source>
</evidence>